<dbReference type="EMBL" id="JAEHOE010000048">
    <property type="protein sequence ID" value="KAG2491993.1"/>
    <property type="molecule type" value="Genomic_DNA"/>
</dbReference>
<evidence type="ECO:0008006" key="6">
    <source>
        <dbReference type="Google" id="ProtNLM"/>
    </source>
</evidence>
<dbReference type="GO" id="GO:0006974">
    <property type="term" value="P:DNA damage response"/>
    <property type="evidence" value="ECO:0007669"/>
    <property type="project" value="TreeGrafter"/>
</dbReference>
<dbReference type="InterPro" id="IPR009072">
    <property type="entry name" value="Histone-fold"/>
</dbReference>
<dbReference type="GO" id="GO:0006272">
    <property type="term" value="P:leading strand elongation"/>
    <property type="evidence" value="ECO:0007669"/>
    <property type="project" value="TreeGrafter"/>
</dbReference>
<dbReference type="CDD" id="cd22928">
    <property type="entry name" value="HFD_POLE3_DPB4"/>
    <property type="match status" value="1"/>
</dbReference>
<keyword evidence="5" id="KW-1185">Reference proteome</keyword>
<name>A0A835XZQ8_9CHLO</name>
<dbReference type="GO" id="GO:0031507">
    <property type="term" value="P:heterochromatin formation"/>
    <property type="evidence" value="ECO:0007669"/>
    <property type="project" value="TreeGrafter"/>
</dbReference>
<dbReference type="Gene3D" id="1.10.20.10">
    <property type="entry name" value="Histone, subunit A"/>
    <property type="match status" value="1"/>
</dbReference>
<dbReference type="PANTHER" id="PTHR46172">
    <property type="entry name" value="DNA POLYMERASE EPSILON SUBUNIT 3"/>
    <property type="match status" value="1"/>
</dbReference>
<dbReference type="SUPFAM" id="SSF47113">
    <property type="entry name" value="Histone-fold"/>
    <property type="match status" value="1"/>
</dbReference>
<dbReference type="GO" id="GO:0046982">
    <property type="term" value="F:protein heterodimerization activity"/>
    <property type="evidence" value="ECO:0007669"/>
    <property type="project" value="InterPro"/>
</dbReference>
<reference evidence="4" key="1">
    <citation type="journal article" date="2020" name="bioRxiv">
        <title>Comparative genomics of Chlamydomonas.</title>
        <authorList>
            <person name="Craig R.J."/>
            <person name="Hasan A.R."/>
            <person name="Ness R.W."/>
            <person name="Keightley P.D."/>
        </authorList>
    </citation>
    <scope>NUCLEOTIDE SEQUENCE</scope>
    <source>
        <strain evidence="4">CCAP 11/70</strain>
    </source>
</reference>
<feature type="compositionally biased region" description="Gly residues" evidence="3">
    <location>
        <begin position="140"/>
        <end position="156"/>
    </location>
</feature>
<gene>
    <name evidence="4" type="ORF">HYH03_009723</name>
</gene>
<proteinExistence type="predicted"/>
<dbReference type="GO" id="GO:0008623">
    <property type="term" value="C:CHRAC"/>
    <property type="evidence" value="ECO:0007669"/>
    <property type="project" value="TreeGrafter"/>
</dbReference>
<dbReference type="PANTHER" id="PTHR46172:SF1">
    <property type="entry name" value="DNA POLYMERASE EPSILON SUBUNIT 3"/>
    <property type="match status" value="1"/>
</dbReference>
<evidence type="ECO:0000256" key="3">
    <source>
        <dbReference type="SAM" id="MobiDB-lite"/>
    </source>
</evidence>
<evidence type="ECO:0000256" key="2">
    <source>
        <dbReference type="ARBA" id="ARBA00023242"/>
    </source>
</evidence>
<sequence>MIASTANDICQEKRRSTVNADDVFNALSDLDFPELVGPLREQLEAFREALKERNKNRPAKKRKGATYDAPLVVPRNPVAAADGNGDADEAAAAAGGGADSDVNGADDDGAAGGLRDTDGDDGDGPGVLGGGATTDDDGLGALGMGLGLGSGLGGVDGDGDGDLVENMLVDGPP</sequence>
<dbReference type="GO" id="GO:0031490">
    <property type="term" value="F:chromatin DNA binding"/>
    <property type="evidence" value="ECO:0007669"/>
    <property type="project" value="TreeGrafter"/>
</dbReference>
<accession>A0A835XZQ8</accession>
<evidence type="ECO:0000313" key="4">
    <source>
        <dbReference type="EMBL" id="KAG2491993.1"/>
    </source>
</evidence>
<dbReference type="Proteomes" id="UP000612055">
    <property type="component" value="Unassembled WGS sequence"/>
</dbReference>
<dbReference type="AlphaFoldDB" id="A0A835XZQ8"/>
<organism evidence="4 5">
    <name type="scientific">Edaphochlamys debaryana</name>
    <dbReference type="NCBI Taxonomy" id="47281"/>
    <lineage>
        <taxon>Eukaryota</taxon>
        <taxon>Viridiplantae</taxon>
        <taxon>Chlorophyta</taxon>
        <taxon>core chlorophytes</taxon>
        <taxon>Chlorophyceae</taxon>
        <taxon>CS clade</taxon>
        <taxon>Chlamydomonadales</taxon>
        <taxon>Chlamydomonadales incertae sedis</taxon>
        <taxon>Edaphochlamys</taxon>
    </lineage>
</organism>
<dbReference type="GO" id="GO:0008622">
    <property type="term" value="C:epsilon DNA polymerase complex"/>
    <property type="evidence" value="ECO:0007669"/>
    <property type="project" value="TreeGrafter"/>
</dbReference>
<comment type="caution">
    <text evidence="4">The sequence shown here is derived from an EMBL/GenBank/DDBJ whole genome shotgun (WGS) entry which is preliminary data.</text>
</comment>
<feature type="region of interest" description="Disordered" evidence="3">
    <location>
        <begin position="50"/>
        <end position="173"/>
    </location>
</feature>
<protein>
    <recommendedName>
        <fullName evidence="6">Transcription factor CBF/NF-Y/archaeal histone domain-containing protein</fullName>
    </recommendedName>
</protein>
<evidence type="ECO:0000313" key="5">
    <source>
        <dbReference type="Proteomes" id="UP000612055"/>
    </source>
</evidence>
<keyword evidence="2" id="KW-0539">Nucleus</keyword>
<comment type="subcellular location">
    <subcellularLocation>
        <location evidence="1">Nucleus</location>
    </subcellularLocation>
</comment>
<dbReference type="InterPro" id="IPR051377">
    <property type="entry name" value="DNA_Pol-Epsilon_Subunit"/>
</dbReference>
<dbReference type="OrthoDB" id="1707486at2759"/>
<evidence type="ECO:0000256" key="1">
    <source>
        <dbReference type="ARBA" id="ARBA00004123"/>
    </source>
</evidence>